<evidence type="ECO:0000313" key="1">
    <source>
        <dbReference type="EMBL" id="KAI0093408.1"/>
    </source>
</evidence>
<dbReference type="EMBL" id="MU274902">
    <property type="protein sequence ID" value="KAI0093408.1"/>
    <property type="molecule type" value="Genomic_DNA"/>
</dbReference>
<keyword evidence="2" id="KW-1185">Reference proteome</keyword>
<proteinExistence type="predicted"/>
<sequence length="338" mass="36568">MATHSVPRRDFTHLADVMPRPPILSRWERVRHRQVHWLAECVAEATGVFLYVFAGVGATVPYTIGNILGEPGLSTLFTIGWAYALGIALAIIICSPTSGGNFNPAVTISFVLFRKMSKRKAARYIVAQILGGYIACLVVYLQYRHLILEAQALLASKGTLESTLFTPSGPAGIFALYVSPGSSLGQVFFSEFVCDFVLGLVIWASLDPTNFLVPPSASPWVIALTYAMTIWGFVPVGLSANTARDLGGRFMALTIWGRAASGGSYAAIAALTNIPATICAVLFYEFWLADSSRVVTPIHLDFLAGHEAHIEHGAQMSIMTSTDSSADNKGRIEMFERA</sequence>
<name>A0ACB8UGC9_9APHY</name>
<accession>A0ACB8UGC9</accession>
<comment type="caution">
    <text evidence="1">The sequence shown here is derived from an EMBL/GenBank/DDBJ whole genome shotgun (WGS) entry which is preliminary data.</text>
</comment>
<evidence type="ECO:0000313" key="2">
    <source>
        <dbReference type="Proteomes" id="UP001055072"/>
    </source>
</evidence>
<dbReference type="Proteomes" id="UP001055072">
    <property type="component" value="Unassembled WGS sequence"/>
</dbReference>
<organism evidence="1 2">
    <name type="scientific">Irpex rosettiformis</name>
    <dbReference type="NCBI Taxonomy" id="378272"/>
    <lineage>
        <taxon>Eukaryota</taxon>
        <taxon>Fungi</taxon>
        <taxon>Dikarya</taxon>
        <taxon>Basidiomycota</taxon>
        <taxon>Agaricomycotina</taxon>
        <taxon>Agaricomycetes</taxon>
        <taxon>Polyporales</taxon>
        <taxon>Irpicaceae</taxon>
        <taxon>Irpex</taxon>
    </lineage>
</organism>
<gene>
    <name evidence="1" type="ORF">BDY19DRAFT_1020261</name>
</gene>
<reference evidence="1" key="1">
    <citation type="journal article" date="2021" name="Environ. Microbiol.">
        <title>Gene family expansions and transcriptome signatures uncover fungal adaptations to wood decay.</title>
        <authorList>
            <person name="Hage H."/>
            <person name="Miyauchi S."/>
            <person name="Viragh M."/>
            <person name="Drula E."/>
            <person name="Min B."/>
            <person name="Chaduli D."/>
            <person name="Navarro D."/>
            <person name="Favel A."/>
            <person name="Norest M."/>
            <person name="Lesage-Meessen L."/>
            <person name="Balint B."/>
            <person name="Merenyi Z."/>
            <person name="de Eugenio L."/>
            <person name="Morin E."/>
            <person name="Martinez A.T."/>
            <person name="Baldrian P."/>
            <person name="Stursova M."/>
            <person name="Martinez M.J."/>
            <person name="Novotny C."/>
            <person name="Magnuson J.K."/>
            <person name="Spatafora J.W."/>
            <person name="Maurice S."/>
            <person name="Pangilinan J."/>
            <person name="Andreopoulos W."/>
            <person name="LaButti K."/>
            <person name="Hundley H."/>
            <person name="Na H."/>
            <person name="Kuo A."/>
            <person name="Barry K."/>
            <person name="Lipzen A."/>
            <person name="Henrissat B."/>
            <person name="Riley R."/>
            <person name="Ahrendt S."/>
            <person name="Nagy L.G."/>
            <person name="Grigoriev I.V."/>
            <person name="Martin F."/>
            <person name="Rosso M.N."/>
        </authorList>
    </citation>
    <scope>NUCLEOTIDE SEQUENCE</scope>
    <source>
        <strain evidence="1">CBS 384.51</strain>
    </source>
</reference>
<protein>
    <submittedName>
        <fullName evidence="1">Aquaporin-like protein</fullName>
    </submittedName>
</protein>